<dbReference type="InterPro" id="IPR000085">
    <property type="entry name" value="RuvA"/>
</dbReference>
<keyword evidence="8" id="KW-0347">Helicase</keyword>
<gene>
    <name evidence="6" type="primary">ruvA</name>
    <name evidence="8" type="ORF">dsat_2580</name>
</gene>
<evidence type="ECO:0000259" key="7">
    <source>
        <dbReference type="SMART" id="SM00278"/>
    </source>
</evidence>
<evidence type="ECO:0000256" key="4">
    <source>
        <dbReference type="ARBA" id="ARBA00023172"/>
    </source>
</evidence>
<keyword evidence="8" id="KW-0547">Nucleotide-binding</keyword>
<dbReference type="PATRIC" id="fig|1121439.3.peg.981"/>
<evidence type="ECO:0000256" key="2">
    <source>
        <dbReference type="ARBA" id="ARBA00022763"/>
    </source>
</evidence>
<evidence type="ECO:0000256" key="3">
    <source>
        <dbReference type="ARBA" id="ARBA00023125"/>
    </source>
</evidence>
<keyword evidence="1 6" id="KW-0963">Cytoplasm</keyword>
<comment type="caution">
    <text evidence="6">Lacks conserved residue(s) required for the propagation of feature annotation.</text>
</comment>
<dbReference type="NCBIfam" id="TIGR00084">
    <property type="entry name" value="ruvA"/>
    <property type="match status" value="1"/>
</dbReference>
<evidence type="ECO:0000313" key="8">
    <source>
        <dbReference type="EMBL" id="EPR34761.1"/>
    </source>
</evidence>
<dbReference type="GO" id="GO:0000400">
    <property type="term" value="F:four-way junction DNA binding"/>
    <property type="evidence" value="ECO:0007669"/>
    <property type="project" value="UniProtKB-UniRule"/>
</dbReference>
<reference evidence="8 9" key="1">
    <citation type="journal article" date="2013" name="Genome Announc.">
        <title>Draft genome sequences for three mercury-methylating, sulfate-reducing bacteria.</title>
        <authorList>
            <person name="Brown S.D."/>
            <person name="Hurt R.A.Jr."/>
            <person name="Gilmour C.C."/>
            <person name="Elias D.A."/>
        </authorList>
    </citation>
    <scope>NUCLEOTIDE SEQUENCE [LARGE SCALE GENOMIC DNA]</scope>
    <source>
        <strain evidence="8 9">DSM 16529</strain>
    </source>
</reference>
<dbReference type="Pfam" id="PF01330">
    <property type="entry name" value="RuvA_N"/>
    <property type="match status" value="1"/>
</dbReference>
<evidence type="ECO:0000256" key="1">
    <source>
        <dbReference type="ARBA" id="ARBA00022490"/>
    </source>
</evidence>
<comment type="similarity">
    <text evidence="6">Belongs to the RuvA family.</text>
</comment>
<name>S7TDN4_9BACT</name>
<dbReference type="STRING" id="1121439.dsat_2580"/>
<dbReference type="eggNOG" id="COG0632">
    <property type="taxonomic scope" value="Bacteria"/>
</dbReference>
<dbReference type="SUPFAM" id="SSF46929">
    <property type="entry name" value="DNA helicase RuvA subunit, C-terminal domain"/>
    <property type="match status" value="1"/>
</dbReference>
<organism evidence="8 9">
    <name type="scientific">Alkalidesulfovibrio alkalitolerans DSM 16529</name>
    <dbReference type="NCBI Taxonomy" id="1121439"/>
    <lineage>
        <taxon>Bacteria</taxon>
        <taxon>Pseudomonadati</taxon>
        <taxon>Thermodesulfobacteriota</taxon>
        <taxon>Desulfovibrionia</taxon>
        <taxon>Desulfovibrionales</taxon>
        <taxon>Desulfovibrionaceae</taxon>
        <taxon>Alkalidesulfovibrio</taxon>
    </lineage>
</organism>
<dbReference type="GO" id="GO:0005737">
    <property type="term" value="C:cytoplasm"/>
    <property type="evidence" value="ECO:0007669"/>
    <property type="project" value="UniProtKB-SubCell"/>
</dbReference>
<dbReference type="SUPFAM" id="SSF47781">
    <property type="entry name" value="RuvA domain 2-like"/>
    <property type="match status" value="1"/>
</dbReference>
<dbReference type="EMBL" id="ATHI01000006">
    <property type="protein sequence ID" value="EPR34761.1"/>
    <property type="molecule type" value="Genomic_DNA"/>
</dbReference>
<dbReference type="SMART" id="SM00278">
    <property type="entry name" value="HhH1"/>
    <property type="match status" value="2"/>
</dbReference>
<comment type="domain">
    <text evidence="6">Has three domains with a flexible linker between the domains II and III and assumes an 'L' shape. Domain III is highly mobile and contacts RuvB.</text>
</comment>
<dbReference type="Gene3D" id="1.10.8.10">
    <property type="entry name" value="DNA helicase RuvA subunit, C-terminal domain"/>
    <property type="match status" value="1"/>
</dbReference>
<dbReference type="InterPro" id="IPR011114">
    <property type="entry name" value="RuvA_C"/>
</dbReference>
<dbReference type="InterPro" id="IPR012340">
    <property type="entry name" value="NA-bd_OB-fold"/>
</dbReference>
<dbReference type="AlphaFoldDB" id="S7TDN4"/>
<dbReference type="GO" id="GO:0009378">
    <property type="term" value="F:four-way junction helicase activity"/>
    <property type="evidence" value="ECO:0007669"/>
    <property type="project" value="InterPro"/>
</dbReference>
<dbReference type="InterPro" id="IPR013849">
    <property type="entry name" value="DNA_helicase_Holl-junc_RuvA_I"/>
</dbReference>
<accession>S7TDN4</accession>
<dbReference type="CDD" id="cd14332">
    <property type="entry name" value="UBA_RuvA_C"/>
    <property type="match status" value="1"/>
</dbReference>
<dbReference type="InterPro" id="IPR010994">
    <property type="entry name" value="RuvA_2-like"/>
</dbReference>
<feature type="domain" description="Helix-hairpin-helix DNA-binding motif class 1" evidence="7">
    <location>
        <begin position="109"/>
        <end position="128"/>
    </location>
</feature>
<keyword evidence="8" id="KW-0067">ATP-binding</keyword>
<dbReference type="OrthoDB" id="5293449at2"/>
<evidence type="ECO:0000256" key="6">
    <source>
        <dbReference type="HAMAP-Rule" id="MF_00031"/>
    </source>
</evidence>
<keyword evidence="5 6" id="KW-0234">DNA repair</keyword>
<comment type="caution">
    <text evidence="8">The sequence shown here is derived from an EMBL/GenBank/DDBJ whole genome shotgun (WGS) entry which is preliminary data.</text>
</comment>
<dbReference type="Proteomes" id="UP000014975">
    <property type="component" value="Unassembled WGS sequence"/>
</dbReference>
<comment type="subunit">
    <text evidence="6">Homotetramer. Forms an RuvA(8)-RuvB(12)-Holliday junction (HJ) complex. HJ DNA is sandwiched between 2 RuvA tetramers; dsDNA enters through RuvA and exits via RuvB. An RuvB hexamer assembles on each DNA strand where it exits the tetramer. Each RuvB hexamer is contacted by two RuvA subunits (via domain III) on 2 adjacent RuvB subunits; this complex drives branch migration. In the full resolvosome a probable DNA-RuvA(4)-RuvB(12)-RuvC(2) complex forms which resolves the HJ.</text>
</comment>
<dbReference type="GO" id="GO:0006310">
    <property type="term" value="P:DNA recombination"/>
    <property type="evidence" value="ECO:0007669"/>
    <property type="project" value="UniProtKB-UniRule"/>
</dbReference>
<dbReference type="Gene3D" id="2.40.50.140">
    <property type="entry name" value="Nucleic acid-binding proteins"/>
    <property type="match status" value="1"/>
</dbReference>
<dbReference type="GO" id="GO:0009379">
    <property type="term" value="C:Holliday junction helicase complex"/>
    <property type="evidence" value="ECO:0007669"/>
    <property type="project" value="InterPro"/>
</dbReference>
<dbReference type="Pfam" id="PF07499">
    <property type="entry name" value="RuvA_C"/>
    <property type="match status" value="1"/>
</dbReference>
<dbReference type="SUPFAM" id="SSF50249">
    <property type="entry name" value="Nucleic acid-binding proteins"/>
    <property type="match status" value="1"/>
</dbReference>
<dbReference type="GO" id="GO:0048476">
    <property type="term" value="C:Holliday junction resolvase complex"/>
    <property type="evidence" value="ECO:0007669"/>
    <property type="project" value="UniProtKB-UniRule"/>
</dbReference>
<dbReference type="GO" id="GO:0005524">
    <property type="term" value="F:ATP binding"/>
    <property type="evidence" value="ECO:0007669"/>
    <property type="project" value="InterPro"/>
</dbReference>
<evidence type="ECO:0000256" key="5">
    <source>
        <dbReference type="ARBA" id="ARBA00023204"/>
    </source>
</evidence>
<dbReference type="InterPro" id="IPR003583">
    <property type="entry name" value="Hlx-hairpin-Hlx_DNA-bd_motif"/>
</dbReference>
<evidence type="ECO:0000313" key="9">
    <source>
        <dbReference type="Proteomes" id="UP000014975"/>
    </source>
</evidence>
<dbReference type="Gene3D" id="1.10.150.20">
    <property type="entry name" value="5' to 3' exonuclease, C-terminal subdomain"/>
    <property type="match status" value="1"/>
</dbReference>
<dbReference type="RefSeq" id="WP_020886465.1">
    <property type="nucleotide sequence ID" value="NZ_ATHI01000006.1"/>
</dbReference>
<comment type="subcellular location">
    <subcellularLocation>
        <location evidence="6">Cytoplasm</location>
    </subcellularLocation>
</comment>
<proteinExistence type="inferred from homology"/>
<keyword evidence="8" id="KW-0378">Hydrolase</keyword>
<feature type="domain" description="Helix-hairpin-helix DNA-binding motif class 1" evidence="7">
    <location>
        <begin position="74"/>
        <end position="93"/>
    </location>
</feature>
<keyword evidence="9" id="KW-1185">Reference proteome</keyword>
<keyword evidence="4 6" id="KW-0233">DNA recombination</keyword>
<dbReference type="InterPro" id="IPR036267">
    <property type="entry name" value="RuvA_C_sf"/>
</dbReference>
<keyword evidence="3 6" id="KW-0238">DNA-binding</keyword>
<sequence length="203" mass="22209">MIAYIRGALFEMDERGCTVLTAGGLGYEVHLAHKTLANLPQRGADVAFYLHLVIRDDARELYGFESREEREAFRTLIAISGFGPRKALSVVNQYGPDDLVRIVMEEDVAALTSISGIGKKTAQQMLLELRYKLDKKGVAAHAAKAPEQARGVFRDVLAGLVNLGYSEEDAAPLVREVLEREPDLDVAAALRKALQAIARAKSS</sequence>
<dbReference type="GO" id="GO:0006281">
    <property type="term" value="P:DNA repair"/>
    <property type="evidence" value="ECO:0007669"/>
    <property type="project" value="UniProtKB-UniRule"/>
</dbReference>
<comment type="function">
    <text evidence="6">The RuvA-RuvB-RuvC complex processes Holliday junction (HJ) DNA during genetic recombination and DNA repair, while the RuvA-RuvB complex plays an important role in the rescue of blocked DNA replication forks via replication fork reversal (RFR). RuvA specifically binds to HJ cruciform DNA, conferring on it an open structure. The RuvB hexamer acts as an ATP-dependent pump, pulling dsDNA into and through the RuvAB complex. HJ branch migration allows RuvC to scan DNA until it finds its consensus sequence, where it cleaves and resolves the cruciform DNA.</text>
</comment>
<dbReference type="Pfam" id="PF14520">
    <property type="entry name" value="HHH_5"/>
    <property type="match status" value="1"/>
</dbReference>
<protein>
    <recommendedName>
        <fullName evidence="6">Holliday junction branch migration complex subunit RuvA</fullName>
    </recommendedName>
</protein>
<dbReference type="HAMAP" id="MF_00031">
    <property type="entry name" value="DNA_HJ_migration_RuvA"/>
    <property type="match status" value="1"/>
</dbReference>
<keyword evidence="2 6" id="KW-0227">DNA damage</keyword>
<feature type="region of interest" description="Domain III" evidence="6">
    <location>
        <begin position="147"/>
        <end position="203"/>
    </location>
</feature>